<dbReference type="PANTHER" id="PTHR21198:SF3">
    <property type="entry name" value="GLUTAMATE RACEMASE"/>
    <property type="match status" value="1"/>
</dbReference>
<organism evidence="8 9">
    <name type="scientific">Leptospira ryugenii</name>
    <dbReference type="NCBI Taxonomy" id="1917863"/>
    <lineage>
        <taxon>Bacteria</taxon>
        <taxon>Pseudomonadati</taxon>
        <taxon>Spirochaetota</taxon>
        <taxon>Spirochaetia</taxon>
        <taxon>Leptospirales</taxon>
        <taxon>Leptospiraceae</taxon>
        <taxon>Leptospira</taxon>
    </lineage>
</organism>
<dbReference type="EC" id="5.1.1.3" evidence="2 7"/>
<keyword evidence="5 7" id="KW-0413">Isomerase</keyword>
<evidence type="ECO:0000256" key="3">
    <source>
        <dbReference type="ARBA" id="ARBA00022960"/>
    </source>
</evidence>
<dbReference type="InterPro" id="IPR015942">
    <property type="entry name" value="Asp/Glu/hydantoin_racemase"/>
</dbReference>
<sequence>MGKNGSTIGLFDSGLGGLSVLKSLYESLPDINYIYFADLFHGPYGHLPKQSVLEISQSAFSFLKSFQIDAGLIACNSATSVAVEPLRKTESIPVFGMEPAVKPAAMENPGKTIAVFATSLTLKEEKFNQLVQNLQKENSYLPVACEGLAKMIDQGAWEEAWHFLEEKIRGVLDQTNIIVLGCTHYVFLKEKIQHSFPNVKVYDGNLGTAMHIKNTLSPLKSSDPTIKVFLNSDNDLHTEVFHSVLTQFLPKYSLMMIKPQEVK</sequence>
<gene>
    <name evidence="7 8" type="primary">murI</name>
    <name evidence="8" type="ORF">LPTSP4_20610</name>
</gene>
<dbReference type="GO" id="GO:0008881">
    <property type="term" value="F:glutamate racemase activity"/>
    <property type="evidence" value="ECO:0007669"/>
    <property type="project" value="UniProtKB-UniRule"/>
</dbReference>
<comment type="catalytic activity">
    <reaction evidence="1 7">
        <text>L-glutamate = D-glutamate</text>
        <dbReference type="Rhea" id="RHEA:12813"/>
        <dbReference type="ChEBI" id="CHEBI:29985"/>
        <dbReference type="ChEBI" id="CHEBI:29986"/>
        <dbReference type="EC" id="5.1.1.3"/>
    </reaction>
</comment>
<dbReference type="AlphaFoldDB" id="A0A2P2E0X3"/>
<evidence type="ECO:0000256" key="6">
    <source>
        <dbReference type="ARBA" id="ARBA00023316"/>
    </source>
</evidence>
<evidence type="ECO:0000256" key="1">
    <source>
        <dbReference type="ARBA" id="ARBA00001602"/>
    </source>
</evidence>
<evidence type="ECO:0000256" key="4">
    <source>
        <dbReference type="ARBA" id="ARBA00022984"/>
    </source>
</evidence>
<dbReference type="Gene3D" id="3.40.50.1860">
    <property type="match status" value="2"/>
</dbReference>
<keyword evidence="9" id="KW-1185">Reference proteome</keyword>
<evidence type="ECO:0000313" key="8">
    <source>
        <dbReference type="EMBL" id="GBF50535.1"/>
    </source>
</evidence>
<proteinExistence type="inferred from homology"/>
<dbReference type="InterPro" id="IPR004391">
    <property type="entry name" value="Glu_race"/>
</dbReference>
<dbReference type="EMBL" id="BFBB01000005">
    <property type="protein sequence ID" value="GBF50535.1"/>
    <property type="molecule type" value="Genomic_DNA"/>
</dbReference>
<keyword evidence="3 7" id="KW-0133">Cell shape</keyword>
<comment type="similarity">
    <text evidence="7">Belongs to the aspartate/glutamate racemases family.</text>
</comment>
<comment type="pathway">
    <text evidence="7">Cell wall biogenesis; peptidoglycan biosynthesis.</text>
</comment>
<dbReference type="Pfam" id="PF01177">
    <property type="entry name" value="Asp_Glu_race"/>
    <property type="match status" value="1"/>
</dbReference>
<feature type="active site" description="Proton donor/acceptor" evidence="7">
    <location>
        <position position="182"/>
    </location>
</feature>
<reference evidence="8 9" key="1">
    <citation type="submission" date="2018-02" db="EMBL/GenBank/DDBJ databases">
        <title>Novel Leptospira species isolated from soil and water in Japan.</title>
        <authorList>
            <person name="Nakao R."/>
            <person name="Masuzawa T."/>
        </authorList>
    </citation>
    <scope>NUCLEOTIDE SEQUENCE [LARGE SCALE GENOMIC DNA]</scope>
    <source>
        <strain evidence="8 9">YH101</strain>
    </source>
</reference>
<feature type="binding site" evidence="7">
    <location>
        <begin position="44"/>
        <end position="45"/>
    </location>
    <ligand>
        <name>substrate</name>
    </ligand>
</feature>
<evidence type="ECO:0000256" key="5">
    <source>
        <dbReference type="ARBA" id="ARBA00023235"/>
    </source>
</evidence>
<evidence type="ECO:0000256" key="7">
    <source>
        <dbReference type="HAMAP-Rule" id="MF_00258"/>
    </source>
</evidence>
<comment type="function">
    <text evidence="7">Provides the (R)-glutamate required for cell wall biosynthesis.</text>
</comment>
<feature type="active site" description="Proton donor/acceptor" evidence="7">
    <location>
        <position position="75"/>
    </location>
</feature>
<evidence type="ECO:0000256" key="2">
    <source>
        <dbReference type="ARBA" id="ARBA00013090"/>
    </source>
</evidence>
<dbReference type="SUPFAM" id="SSF53681">
    <property type="entry name" value="Aspartate/glutamate racemase"/>
    <property type="match status" value="2"/>
</dbReference>
<feature type="binding site" evidence="7">
    <location>
        <begin position="183"/>
        <end position="184"/>
    </location>
    <ligand>
        <name>substrate</name>
    </ligand>
</feature>
<dbReference type="GO" id="GO:0071555">
    <property type="term" value="P:cell wall organization"/>
    <property type="evidence" value="ECO:0007669"/>
    <property type="project" value="UniProtKB-KW"/>
</dbReference>
<dbReference type="HAMAP" id="MF_00258">
    <property type="entry name" value="Glu_racemase"/>
    <property type="match status" value="1"/>
</dbReference>
<dbReference type="PANTHER" id="PTHR21198">
    <property type="entry name" value="GLUTAMATE RACEMASE"/>
    <property type="match status" value="1"/>
</dbReference>
<name>A0A2P2E0X3_9LEPT</name>
<protein>
    <recommendedName>
        <fullName evidence="2 7">Glutamate racemase</fullName>
        <ecNumber evidence="2 7">5.1.1.3</ecNumber>
    </recommendedName>
</protein>
<feature type="binding site" evidence="7">
    <location>
        <begin position="76"/>
        <end position="77"/>
    </location>
    <ligand>
        <name>substrate</name>
    </ligand>
</feature>
<feature type="binding site" evidence="7">
    <location>
        <begin position="12"/>
        <end position="13"/>
    </location>
    <ligand>
        <name>substrate</name>
    </ligand>
</feature>
<evidence type="ECO:0000313" key="9">
    <source>
        <dbReference type="Proteomes" id="UP000245133"/>
    </source>
</evidence>
<comment type="caution">
    <text evidence="8">The sequence shown here is derived from an EMBL/GenBank/DDBJ whole genome shotgun (WGS) entry which is preliminary data.</text>
</comment>
<dbReference type="NCBIfam" id="TIGR00067">
    <property type="entry name" value="glut_race"/>
    <property type="match status" value="1"/>
</dbReference>
<accession>A0A2P2E0X3</accession>
<dbReference type="UniPathway" id="UPA00219"/>
<dbReference type="InterPro" id="IPR001920">
    <property type="entry name" value="Asp/Glu_race"/>
</dbReference>
<keyword evidence="4 7" id="KW-0573">Peptidoglycan synthesis</keyword>
<keyword evidence="6 7" id="KW-0961">Cell wall biogenesis/degradation</keyword>
<dbReference type="GO" id="GO:0009252">
    <property type="term" value="P:peptidoglycan biosynthetic process"/>
    <property type="evidence" value="ECO:0007669"/>
    <property type="project" value="UniProtKB-UniRule"/>
</dbReference>
<dbReference type="Proteomes" id="UP000245133">
    <property type="component" value="Unassembled WGS sequence"/>
</dbReference>
<dbReference type="GO" id="GO:0008360">
    <property type="term" value="P:regulation of cell shape"/>
    <property type="evidence" value="ECO:0007669"/>
    <property type="project" value="UniProtKB-KW"/>
</dbReference>